<evidence type="ECO:0000256" key="1">
    <source>
        <dbReference type="ARBA" id="ARBA00001000"/>
    </source>
</evidence>
<dbReference type="Pfam" id="PF00117">
    <property type="entry name" value="GATase"/>
    <property type="match status" value="1"/>
</dbReference>
<dbReference type="EMBL" id="KL647853">
    <property type="protein sequence ID" value="KEY73263.1"/>
    <property type="molecule type" value="Genomic_DNA"/>
</dbReference>
<dbReference type="Gene3D" id="3.40.50.880">
    <property type="match status" value="1"/>
</dbReference>
<evidence type="ECO:0000259" key="11">
    <source>
        <dbReference type="Pfam" id="PF00117"/>
    </source>
</evidence>
<comment type="catalytic activity">
    <reaction evidence="1">
        <text>chorismate + L-glutamine = 4-amino-4-deoxychorismate + L-glutamate</text>
        <dbReference type="Rhea" id="RHEA:11672"/>
        <dbReference type="ChEBI" id="CHEBI:29748"/>
        <dbReference type="ChEBI" id="CHEBI:29985"/>
        <dbReference type="ChEBI" id="CHEBI:58359"/>
        <dbReference type="ChEBI" id="CHEBI:58406"/>
        <dbReference type="EC" id="2.6.1.85"/>
    </reaction>
</comment>
<dbReference type="AlphaFoldDB" id="A0A084B6T4"/>
<dbReference type="InterPro" id="IPR015890">
    <property type="entry name" value="Chorismate_C"/>
</dbReference>
<dbReference type="GO" id="GO:0046820">
    <property type="term" value="F:4-amino-4-deoxychorismate synthase activity"/>
    <property type="evidence" value="ECO:0007669"/>
    <property type="project" value="UniProtKB-EC"/>
</dbReference>
<keyword evidence="5" id="KW-0808">Transferase</keyword>
<dbReference type="InterPro" id="IPR019999">
    <property type="entry name" value="Anth_synth_I-like"/>
</dbReference>
<dbReference type="GO" id="GO:0005737">
    <property type="term" value="C:cytoplasm"/>
    <property type="evidence" value="ECO:0007669"/>
    <property type="project" value="TreeGrafter"/>
</dbReference>
<dbReference type="PANTHER" id="PTHR11236:SF18">
    <property type="entry name" value="AMINODEOXYCHORISMATE SYNTHASE"/>
    <property type="match status" value="1"/>
</dbReference>
<dbReference type="PANTHER" id="PTHR11236">
    <property type="entry name" value="AMINOBENZOATE/ANTHRANILATE SYNTHASE"/>
    <property type="match status" value="1"/>
</dbReference>
<dbReference type="GO" id="GO:0008153">
    <property type="term" value="P:4-aminobenzoate biosynthetic process"/>
    <property type="evidence" value="ECO:0007669"/>
    <property type="project" value="TreeGrafter"/>
</dbReference>
<evidence type="ECO:0000256" key="4">
    <source>
        <dbReference type="ARBA" id="ARBA00013139"/>
    </source>
</evidence>
<feature type="domain" description="Anthranilate synthase component I N-terminal" evidence="13">
    <location>
        <begin position="326"/>
        <end position="481"/>
    </location>
</feature>
<dbReference type="InterPro" id="IPR029062">
    <property type="entry name" value="Class_I_gatase-like"/>
</dbReference>
<sequence length="846" mass="94467">MPARTGNFPGPGRPDQPRILFVDAYDSFTCNITALLHKTLGPDVYVHVVHMDLRSFEPRNPDWSPRHLLRYLRHFDAVICGPGPGSPDNAEDVGIFEDLWSLDEGDMVPVLGICLGFQSLVRSFGGRIKKLQRGLHGMVREIEHRGPNNDDAIFRGVPAFRATLYHSLCADIGQGLHPSDRWDEAKWLPTSAAPDLLPLAWTSEEREQGVERILMAVKHRTKPFWGLQYHPESVCTEQAAHKVIRNWFQHVGQWNLAAGRKRVETCLDFADPLSDCLSNAPSGETARRLSMYERLNLRPKLFGHLERAKDVYYHASIDLPEGVDTVAIAEVLGQGAGEVIMLDSSSARKKDPLAKISVLALDVPDATRIEYRAADGHATLRTRGETTTITACGDGGDRQHFIWMILAAYQQRRAGHLRNLKEPASCKFKGGFMGYLTYEMGLNALSADEVPRREGPTRPDLCMVWVQRSVVVDHQAGKAYVQALEPAATGEAWVDEVAEKLRRSQAWSRPSEITTPLQEPKQGRRAVNRKVQTTTPEAEAYEDSVRQCQDAIAEGNSYELCLTAQTTMTRPRCTSPPKHLQSNPELATETTREQPTPAWDIYKELRSRQPAPFGSFIRLGGATLLSSSPERFLSVNREGLCEMRPMKGTVRKSETVKTLADAERLLHIPKEEAENLMIVDLVRHDLHRICGPGRVTVPELLKVEEYESVFTMITAVNGQVPSYQSGKFESSPFAVLDSVFPPGSMTGAPKKRSCEILRSLETTERSLYSGVVGYFDATGSADWSVTIRSMFRWEDEDWYHEGEAGWFEKWHIGAGGAVTILSTPEGEREEMLTKLAGPLGVFRDTA</sequence>
<keyword evidence="7" id="KW-0315">Glutamine amidotransferase</keyword>
<evidence type="ECO:0000256" key="6">
    <source>
        <dbReference type="ARBA" id="ARBA00022909"/>
    </source>
</evidence>
<dbReference type="CDD" id="cd01743">
    <property type="entry name" value="GATase1_Anthranilate_Synthase"/>
    <property type="match status" value="1"/>
</dbReference>
<feature type="compositionally biased region" description="Polar residues" evidence="10">
    <location>
        <begin position="505"/>
        <end position="517"/>
    </location>
</feature>
<gene>
    <name evidence="14" type="ORF">S7711_01384</name>
</gene>
<reference evidence="14 15" key="1">
    <citation type="journal article" date="2014" name="BMC Genomics">
        <title>Comparative genome sequencing reveals chemotype-specific gene clusters in the toxigenic black mold Stachybotrys.</title>
        <authorList>
            <person name="Semeiks J."/>
            <person name="Borek D."/>
            <person name="Otwinowski Z."/>
            <person name="Grishin N.V."/>
        </authorList>
    </citation>
    <scope>NUCLEOTIDE SEQUENCE [LARGE SCALE GENOMIC DNA]</scope>
    <source>
        <strain evidence="15">CBS 109288 / IBT 7711</strain>
    </source>
</reference>
<comment type="similarity">
    <text evidence="3">In the C-terminal section; belongs to the anthranilate synthase component I family.</text>
</comment>
<evidence type="ECO:0000256" key="9">
    <source>
        <dbReference type="ARBA" id="ARBA00031904"/>
    </source>
</evidence>
<feature type="compositionally biased region" description="Polar residues" evidence="10">
    <location>
        <begin position="580"/>
        <end position="589"/>
    </location>
</feature>
<evidence type="ECO:0000259" key="13">
    <source>
        <dbReference type="Pfam" id="PF04715"/>
    </source>
</evidence>
<evidence type="ECO:0000313" key="14">
    <source>
        <dbReference type="EMBL" id="KEY73263.1"/>
    </source>
</evidence>
<evidence type="ECO:0000259" key="12">
    <source>
        <dbReference type="Pfam" id="PF00425"/>
    </source>
</evidence>
<dbReference type="GO" id="GO:0046654">
    <property type="term" value="P:tetrahydrofolate biosynthetic process"/>
    <property type="evidence" value="ECO:0007669"/>
    <property type="project" value="UniProtKB-UniPathway"/>
</dbReference>
<dbReference type="EC" id="2.6.1.85" evidence="4"/>
<dbReference type="GO" id="GO:0046656">
    <property type="term" value="P:folic acid biosynthetic process"/>
    <property type="evidence" value="ECO:0007669"/>
    <property type="project" value="UniProtKB-KW"/>
</dbReference>
<dbReference type="UniPathway" id="UPA00077">
    <property type="reaction ID" value="UER00149"/>
</dbReference>
<evidence type="ECO:0000256" key="7">
    <source>
        <dbReference type="ARBA" id="ARBA00022962"/>
    </source>
</evidence>
<keyword evidence="15" id="KW-1185">Reference proteome</keyword>
<dbReference type="PRINTS" id="PR00095">
    <property type="entry name" value="ANTSNTHASEI"/>
</dbReference>
<feature type="domain" description="Glutamine amidotransferase" evidence="11">
    <location>
        <begin position="21"/>
        <end position="247"/>
    </location>
</feature>
<keyword evidence="6" id="KW-0289">Folate biosynthesis</keyword>
<feature type="region of interest" description="Disordered" evidence="10">
    <location>
        <begin position="505"/>
        <end position="530"/>
    </location>
</feature>
<dbReference type="SUPFAM" id="SSF52317">
    <property type="entry name" value="Class I glutamine amidotransferase-like"/>
    <property type="match status" value="1"/>
</dbReference>
<dbReference type="InterPro" id="IPR006221">
    <property type="entry name" value="TrpG/PapA_dom"/>
</dbReference>
<evidence type="ECO:0000256" key="10">
    <source>
        <dbReference type="SAM" id="MobiDB-lite"/>
    </source>
</evidence>
<comment type="pathway">
    <text evidence="2">Cofactor biosynthesis; tetrahydrofolate biosynthesis; 4-aminobenzoate from chorismate: step 1/2.</text>
</comment>
<accession>A0A084B6T4</accession>
<organism evidence="14 15">
    <name type="scientific">Stachybotrys chartarum (strain CBS 109288 / IBT 7711)</name>
    <name type="common">Toxic black mold</name>
    <name type="synonym">Stilbospora chartarum</name>
    <dbReference type="NCBI Taxonomy" id="1280523"/>
    <lineage>
        <taxon>Eukaryota</taxon>
        <taxon>Fungi</taxon>
        <taxon>Dikarya</taxon>
        <taxon>Ascomycota</taxon>
        <taxon>Pezizomycotina</taxon>
        <taxon>Sordariomycetes</taxon>
        <taxon>Hypocreomycetidae</taxon>
        <taxon>Hypocreales</taxon>
        <taxon>Stachybotryaceae</taxon>
        <taxon>Stachybotrys</taxon>
    </lineage>
</organism>
<evidence type="ECO:0000256" key="3">
    <source>
        <dbReference type="ARBA" id="ARBA00005970"/>
    </source>
</evidence>
<evidence type="ECO:0000256" key="8">
    <source>
        <dbReference type="ARBA" id="ARBA00031329"/>
    </source>
</evidence>
<dbReference type="PROSITE" id="PS51273">
    <property type="entry name" value="GATASE_TYPE_1"/>
    <property type="match status" value="1"/>
</dbReference>
<dbReference type="Proteomes" id="UP000028045">
    <property type="component" value="Unassembled WGS sequence"/>
</dbReference>
<dbReference type="GO" id="GO:0000162">
    <property type="term" value="P:L-tryptophan biosynthetic process"/>
    <property type="evidence" value="ECO:0007669"/>
    <property type="project" value="TreeGrafter"/>
</dbReference>
<dbReference type="SUPFAM" id="SSF56322">
    <property type="entry name" value="ADC synthase"/>
    <property type="match status" value="1"/>
</dbReference>
<dbReference type="InterPro" id="IPR010117">
    <property type="entry name" value="PabB_fungal"/>
</dbReference>
<protein>
    <recommendedName>
        <fullName evidence="4">aminodeoxychorismate synthase</fullName>
        <ecNumber evidence="4">2.6.1.85</ecNumber>
    </recommendedName>
    <alternativeName>
        <fullName evidence="8">Para-aminobenzoate synthase</fullName>
    </alternativeName>
    <alternativeName>
        <fullName evidence="9">p-aminobenzoic acid synthase</fullName>
    </alternativeName>
</protein>
<dbReference type="Pfam" id="PF04715">
    <property type="entry name" value="Anth_synt_I_N"/>
    <property type="match status" value="1"/>
</dbReference>
<dbReference type="InterPro" id="IPR005801">
    <property type="entry name" value="ADC_synthase"/>
</dbReference>
<proteinExistence type="inferred from homology"/>
<dbReference type="InterPro" id="IPR017926">
    <property type="entry name" value="GATASE"/>
</dbReference>
<feature type="domain" description="Chorismate-utilising enzyme C-terminal" evidence="12">
    <location>
        <begin position="538"/>
        <end position="834"/>
    </location>
</feature>
<name>A0A084B6T4_STACB</name>
<dbReference type="Pfam" id="PF00425">
    <property type="entry name" value="Chorismate_bind"/>
    <property type="match status" value="1"/>
</dbReference>
<evidence type="ECO:0000256" key="5">
    <source>
        <dbReference type="ARBA" id="ARBA00022679"/>
    </source>
</evidence>
<dbReference type="Gene3D" id="3.60.120.10">
    <property type="entry name" value="Anthranilate synthase"/>
    <property type="match status" value="1"/>
</dbReference>
<evidence type="ECO:0000313" key="15">
    <source>
        <dbReference type="Proteomes" id="UP000028045"/>
    </source>
</evidence>
<dbReference type="HOGENOM" id="CLU_006493_0_0_1"/>
<dbReference type="OrthoDB" id="64220at2759"/>
<evidence type="ECO:0000256" key="2">
    <source>
        <dbReference type="ARBA" id="ARBA00005009"/>
    </source>
</evidence>
<dbReference type="InterPro" id="IPR006805">
    <property type="entry name" value="Anth_synth_I_N"/>
</dbReference>
<dbReference type="NCBIfam" id="TIGR01823">
    <property type="entry name" value="PabB-fungal"/>
    <property type="match status" value="1"/>
</dbReference>
<feature type="region of interest" description="Disordered" evidence="10">
    <location>
        <begin position="569"/>
        <end position="594"/>
    </location>
</feature>